<protein>
    <submittedName>
        <fullName evidence="1">Uncharacterized protein</fullName>
    </submittedName>
</protein>
<gene>
    <name evidence="1" type="ORF">ACFS5J_02440</name>
</gene>
<comment type="caution">
    <text evidence="1">The sequence shown here is derived from an EMBL/GenBank/DDBJ whole genome shotgun (WGS) entry which is preliminary data.</text>
</comment>
<name>A0ABW5YJ04_9FLAO</name>
<evidence type="ECO:0000313" key="2">
    <source>
        <dbReference type="Proteomes" id="UP001597534"/>
    </source>
</evidence>
<evidence type="ECO:0000313" key="1">
    <source>
        <dbReference type="EMBL" id="MFD2890867.1"/>
    </source>
</evidence>
<dbReference type="Proteomes" id="UP001597534">
    <property type="component" value="Unassembled WGS sequence"/>
</dbReference>
<keyword evidence="2" id="KW-1185">Reference proteome</keyword>
<dbReference type="EMBL" id="JBHUPC010000010">
    <property type="protein sequence ID" value="MFD2890867.1"/>
    <property type="molecule type" value="Genomic_DNA"/>
</dbReference>
<dbReference type="RefSeq" id="WP_379810379.1">
    <property type="nucleotide sequence ID" value="NZ_JBHUPC010000010.1"/>
</dbReference>
<proteinExistence type="predicted"/>
<organism evidence="1 2">
    <name type="scientific">Flavobacterium chuncheonense</name>
    <dbReference type="NCBI Taxonomy" id="2026653"/>
    <lineage>
        <taxon>Bacteria</taxon>
        <taxon>Pseudomonadati</taxon>
        <taxon>Bacteroidota</taxon>
        <taxon>Flavobacteriia</taxon>
        <taxon>Flavobacteriales</taxon>
        <taxon>Flavobacteriaceae</taxon>
        <taxon>Flavobacterium</taxon>
    </lineage>
</organism>
<sequence>MVAKKAKTKGKKRISAKKLCSGVIKREGVKRDGTLKKGFRYAKGGRIVKAKGKK</sequence>
<reference evidence="2" key="1">
    <citation type="journal article" date="2019" name="Int. J. Syst. Evol. Microbiol.">
        <title>The Global Catalogue of Microorganisms (GCM) 10K type strain sequencing project: providing services to taxonomists for standard genome sequencing and annotation.</title>
        <authorList>
            <consortium name="The Broad Institute Genomics Platform"/>
            <consortium name="The Broad Institute Genome Sequencing Center for Infectious Disease"/>
            <person name="Wu L."/>
            <person name="Ma J."/>
        </authorList>
    </citation>
    <scope>NUCLEOTIDE SEQUENCE [LARGE SCALE GENOMIC DNA]</scope>
    <source>
        <strain evidence="2">KCTC 22671</strain>
    </source>
</reference>
<accession>A0ABW5YJ04</accession>